<evidence type="ECO:0000256" key="2">
    <source>
        <dbReference type="SAM" id="Phobius"/>
    </source>
</evidence>
<dbReference type="InterPro" id="IPR021765">
    <property type="entry name" value="UstYa-like"/>
</dbReference>
<dbReference type="AlphaFoldDB" id="A0A6A6W1J4"/>
<evidence type="ECO:0000313" key="3">
    <source>
        <dbReference type="EMBL" id="KAF2756405.1"/>
    </source>
</evidence>
<organism evidence="3 4">
    <name type="scientific">Pseudovirgaria hyperparasitica</name>
    <dbReference type="NCBI Taxonomy" id="470096"/>
    <lineage>
        <taxon>Eukaryota</taxon>
        <taxon>Fungi</taxon>
        <taxon>Dikarya</taxon>
        <taxon>Ascomycota</taxon>
        <taxon>Pezizomycotina</taxon>
        <taxon>Dothideomycetes</taxon>
        <taxon>Dothideomycetes incertae sedis</taxon>
        <taxon>Acrospermales</taxon>
        <taxon>Acrospermaceae</taxon>
        <taxon>Pseudovirgaria</taxon>
    </lineage>
</organism>
<keyword evidence="2" id="KW-0812">Transmembrane</keyword>
<dbReference type="Proteomes" id="UP000799437">
    <property type="component" value="Unassembled WGS sequence"/>
</dbReference>
<dbReference type="GO" id="GO:0043386">
    <property type="term" value="P:mycotoxin biosynthetic process"/>
    <property type="evidence" value="ECO:0007669"/>
    <property type="project" value="InterPro"/>
</dbReference>
<protein>
    <recommendedName>
        <fullName evidence="5">Tat pathway signal sequence</fullName>
    </recommendedName>
</protein>
<sequence length="261" mass="30564">MGAEDVESNQPLLDRNASLDIPETPRTRKLFSFQRLFNILSTVYITASIAILAWYYHGYVPQSYSPLRSLLTYERQTLYPTADEVKKDGFIGDPHDTQPNWERLLEPMNIYQTEEELKRVDIVVNEDTVELDDGRYIGVFSFFHELHCLDALRRMVLRSHYYPNITAEMEAASEEHLTHCIEWIRRTVMCNPDVSLYVGTWIADSKSLPNKEIRSPGERTCVKWDVIDQWSRQRALKKRQYKVKPGPYEKELRQGRVASDD</sequence>
<dbReference type="PANTHER" id="PTHR33365:SF12">
    <property type="entry name" value="TAT PATHWAY SIGNAL SEQUENCE"/>
    <property type="match status" value="1"/>
</dbReference>
<evidence type="ECO:0008006" key="5">
    <source>
        <dbReference type="Google" id="ProtNLM"/>
    </source>
</evidence>
<dbReference type="GeneID" id="54488231"/>
<gene>
    <name evidence="3" type="ORF">EJ05DRAFT_501909</name>
</gene>
<dbReference type="RefSeq" id="XP_033598856.1">
    <property type="nucleotide sequence ID" value="XM_033747177.1"/>
</dbReference>
<comment type="similarity">
    <text evidence="1">Belongs to the ustYa family.</text>
</comment>
<feature type="transmembrane region" description="Helical" evidence="2">
    <location>
        <begin position="36"/>
        <end position="56"/>
    </location>
</feature>
<keyword evidence="2" id="KW-1133">Transmembrane helix</keyword>
<keyword evidence="2" id="KW-0472">Membrane</keyword>
<proteinExistence type="inferred from homology"/>
<dbReference type="OrthoDB" id="3687641at2759"/>
<accession>A0A6A6W1J4</accession>
<dbReference type="PANTHER" id="PTHR33365">
    <property type="entry name" value="YALI0B05434P"/>
    <property type="match status" value="1"/>
</dbReference>
<dbReference type="EMBL" id="ML996575">
    <property type="protein sequence ID" value="KAF2756405.1"/>
    <property type="molecule type" value="Genomic_DNA"/>
</dbReference>
<name>A0A6A6W1J4_9PEZI</name>
<keyword evidence="4" id="KW-1185">Reference proteome</keyword>
<reference evidence="3" key="1">
    <citation type="journal article" date="2020" name="Stud. Mycol.">
        <title>101 Dothideomycetes genomes: a test case for predicting lifestyles and emergence of pathogens.</title>
        <authorList>
            <person name="Haridas S."/>
            <person name="Albert R."/>
            <person name="Binder M."/>
            <person name="Bloem J."/>
            <person name="Labutti K."/>
            <person name="Salamov A."/>
            <person name="Andreopoulos B."/>
            <person name="Baker S."/>
            <person name="Barry K."/>
            <person name="Bills G."/>
            <person name="Bluhm B."/>
            <person name="Cannon C."/>
            <person name="Castanera R."/>
            <person name="Culley D."/>
            <person name="Daum C."/>
            <person name="Ezra D."/>
            <person name="Gonzalez J."/>
            <person name="Henrissat B."/>
            <person name="Kuo A."/>
            <person name="Liang C."/>
            <person name="Lipzen A."/>
            <person name="Lutzoni F."/>
            <person name="Magnuson J."/>
            <person name="Mondo S."/>
            <person name="Nolan M."/>
            <person name="Ohm R."/>
            <person name="Pangilinan J."/>
            <person name="Park H.-J."/>
            <person name="Ramirez L."/>
            <person name="Alfaro M."/>
            <person name="Sun H."/>
            <person name="Tritt A."/>
            <person name="Yoshinaga Y."/>
            <person name="Zwiers L.-H."/>
            <person name="Turgeon B."/>
            <person name="Goodwin S."/>
            <person name="Spatafora J."/>
            <person name="Crous P."/>
            <person name="Grigoriev I."/>
        </authorList>
    </citation>
    <scope>NUCLEOTIDE SEQUENCE</scope>
    <source>
        <strain evidence="3">CBS 121739</strain>
    </source>
</reference>
<evidence type="ECO:0000256" key="1">
    <source>
        <dbReference type="ARBA" id="ARBA00035112"/>
    </source>
</evidence>
<dbReference type="Pfam" id="PF11807">
    <property type="entry name" value="UstYa"/>
    <property type="match status" value="1"/>
</dbReference>
<evidence type="ECO:0000313" key="4">
    <source>
        <dbReference type="Proteomes" id="UP000799437"/>
    </source>
</evidence>